<keyword evidence="7 13" id="KW-0732">Signal</keyword>
<dbReference type="InterPro" id="IPR023827">
    <property type="entry name" value="Peptidase_S8_Asp-AS"/>
</dbReference>
<sequence>MSNIVKYLLLMFAALLFLYVSPSAANANGLVQKRAIILFNEEVDRSLLEDYTAEVKYIFDELPAAVVELTDAQKKLLAFHPEIQSIEYDQPLQKSEQLQTNDPPADWGYKAVEADKRVPGTLSGKGVKVGILDSGIDAKHPDLQAAGGACMTDILTIDGCKNAYNDDNGHGTHVAGIIAAKDDNSGIVGIAPDAQIYAVKVLNEFGEGSTATIMAGVEWAIKNKMDIINISITTPYEDSQLGQMVKRAYDSGILVVAAAGNKGKPLTGEPSSVQYPAKFPEVIAVSSIDVNKKHGALASVGQEVELAAPGEKIYSTYPTSLKGNGYRTMSGTSMASPYVVGMAALYKEKYPYMTNKQIRELLQRNALDLGAAGRDAYFGYGLVRTDKDPVVPNASLSYNTDGKGKITINTSEAAAKWKNYNVYRFDTLIAEGITAAQMTDYATAGTVQYYVHPVIDGKESTHFVEVKVDNREPVLKDVALNKWYNRFVTYLYYEGIMKGYTNGEIKPEQSILRSEAAILLGKALDLDGTKRSTQFKDVTAASGASGYIQALVENHVISGFPDGTFRPNEQVTRAEMAILIAKAYHIAGGTTGSFKDISTNVTGYQYINGLTANRIISGFEDGTFRPHMAIHRAGFSAFLAKTMNEQLRFR</sequence>
<evidence type="ECO:0000256" key="13">
    <source>
        <dbReference type="SAM" id="SignalP"/>
    </source>
</evidence>
<keyword evidence="9 11" id="KW-0720">Serine protease</keyword>
<evidence type="ECO:0000256" key="3">
    <source>
        <dbReference type="ARBA" id="ARBA00011073"/>
    </source>
</evidence>
<dbReference type="SUPFAM" id="SSF52743">
    <property type="entry name" value="Subtilisin-like"/>
    <property type="match status" value="1"/>
</dbReference>
<evidence type="ECO:0000256" key="9">
    <source>
        <dbReference type="ARBA" id="ARBA00022825"/>
    </source>
</evidence>
<gene>
    <name evidence="15" type="ORF">QYG89_07810</name>
</gene>
<reference evidence="15 16" key="1">
    <citation type="submission" date="2023-07" db="EMBL/GenBank/DDBJ databases">
        <title>Bacillus lucianemedeirus sp. nov, a new species isolated from an immunobiological production facility.</title>
        <authorList>
            <person name="Costa L.V."/>
            <person name="Miranda R.V.S.L."/>
            <person name="Brandao M.L.L."/>
            <person name="Reis C.M.F."/>
            <person name="Frazao A.M."/>
            <person name="Cruz F.V."/>
            <person name="Baio P.V.P."/>
            <person name="Veras J.F.C."/>
            <person name="Ramos J.N."/>
            <person name="Vieira V."/>
        </authorList>
    </citation>
    <scope>NUCLEOTIDE SEQUENCE [LARGE SCALE GENOMIC DNA]</scope>
    <source>
        <strain evidence="15 16">B190/17</strain>
    </source>
</reference>
<dbReference type="PROSITE" id="PS00136">
    <property type="entry name" value="SUBTILASE_ASP"/>
    <property type="match status" value="1"/>
</dbReference>
<dbReference type="InterPro" id="IPR036852">
    <property type="entry name" value="Peptidase_S8/S53_dom_sf"/>
</dbReference>
<dbReference type="Gene3D" id="3.30.70.80">
    <property type="entry name" value="Peptidase S8 propeptide/proteinase inhibitor I9"/>
    <property type="match status" value="1"/>
</dbReference>
<dbReference type="InterPro" id="IPR015500">
    <property type="entry name" value="Peptidase_S8_subtilisin-rel"/>
</dbReference>
<keyword evidence="5 11" id="KW-0645">Protease</keyword>
<evidence type="ECO:0000313" key="15">
    <source>
        <dbReference type="EMBL" id="MFK2825582.1"/>
    </source>
</evidence>
<evidence type="ECO:0000256" key="6">
    <source>
        <dbReference type="ARBA" id="ARBA00022723"/>
    </source>
</evidence>
<evidence type="ECO:0000256" key="11">
    <source>
        <dbReference type="PROSITE-ProRule" id="PRU01240"/>
    </source>
</evidence>
<dbReference type="EMBL" id="JAUIYO010000004">
    <property type="protein sequence ID" value="MFK2825582.1"/>
    <property type="molecule type" value="Genomic_DNA"/>
</dbReference>
<keyword evidence="10" id="KW-0106">Calcium</keyword>
<dbReference type="InterPro" id="IPR000209">
    <property type="entry name" value="Peptidase_S8/S53_dom"/>
</dbReference>
<evidence type="ECO:0000313" key="16">
    <source>
        <dbReference type="Proteomes" id="UP001619911"/>
    </source>
</evidence>
<dbReference type="Proteomes" id="UP001619911">
    <property type="component" value="Unassembled WGS sequence"/>
</dbReference>
<protein>
    <submittedName>
        <fullName evidence="15">S8 family serine peptidase</fullName>
    </submittedName>
</protein>
<dbReference type="InterPro" id="IPR023828">
    <property type="entry name" value="Peptidase_S8_Ser-AS"/>
</dbReference>
<comment type="caution">
    <text evidence="15">The sequence shown here is derived from an EMBL/GenBank/DDBJ whole genome shotgun (WGS) entry which is preliminary data.</text>
</comment>
<name>A0ABW8I7U7_9BACI</name>
<evidence type="ECO:0000256" key="4">
    <source>
        <dbReference type="ARBA" id="ARBA00022525"/>
    </source>
</evidence>
<feature type="domain" description="SLH" evidence="14">
    <location>
        <begin position="531"/>
        <end position="594"/>
    </location>
</feature>
<evidence type="ECO:0000259" key="14">
    <source>
        <dbReference type="PROSITE" id="PS51272"/>
    </source>
</evidence>
<dbReference type="PROSITE" id="PS00137">
    <property type="entry name" value="SUBTILASE_HIS"/>
    <property type="match status" value="1"/>
</dbReference>
<comment type="cofactor">
    <cofactor evidence="1">
        <name>Ca(2+)</name>
        <dbReference type="ChEBI" id="CHEBI:29108"/>
    </cofactor>
</comment>
<keyword evidence="4" id="KW-0964">Secreted</keyword>
<dbReference type="PANTHER" id="PTHR43806">
    <property type="entry name" value="PEPTIDASE S8"/>
    <property type="match status" value="1"/>
</dbReference>
<keyword evidence="16" id="KW-1185">Reference proteome</keyword>
<evidence type="ECO:0000256" key="2">
    <source>
        <dbReference type="ARBA" id="ARBA00004613"/>
    </source>
</evidence>
<dbReference type="CDD" id="cd07477">
    <property type="entry name" value="Peptidases_S8_Subtilisin_subset"/>
    <property type="match status" value="1"/>
</dbReference>
<dbReference type="InterPro" id="IPR022398">
    <property type="entry name" value="Peptidase_S8_His-AS"/>
</dbReference>
<feature type="domain" description="SLH" evidence="14">
    <location>
        <begin position="471"/>
        <end position="530"/>
    </location>
</feature>
<accession>A0ABW8I7U7</accession>
<dbReference type="PROSITE" id="PS51892">
    <property type="entry name" value="SUBTILASE"/>
    <property type="match status" value="1"/>
</dbReference>
<feature type="active site" description="Charge relay system" evidence="11">
    <location>
        <position position="133"/>
    </location>
</feature>
<dbReference type="PROSITE" id="PS00138">
    <property type="entry name" value="SUBTILASE_SER"/>
    <property type="match status" value="1"/>
</dbReference>
<feature type="signal peptide" evidence="13">
    <location>
        <begin position="1"/>
        <end position="27"/>
    </location>
</feature>
<evidence type="ECO:0000256" key="12">
    <source>
        <dbReference type="RuleBase" id="RU003355"/>
    </source>
</evidence>
<dbReference type="Pfam" id="PF00395">
    <property type="entry name" value="SLH"/>
    <property type="match status" value="3"/>
</dbReference>
<keyword evidence="8 11" id="KW-0378">Hydrolase</keyword>
<feature type="active site" description="Charge relay system" evidence="11">
    <location>
        <position position="170"/>
    </location>
</feature>
<dbReference type="PROSITE" id="PS51272">
    <property type="entry name" value="SLH"/>
    <property type="match status" value="3"/>
</dbReference>
<comment type="subcellular location">
    <subcellularLocation>
        <location evidence="2">Secreted</location>
    </subcellularLocation>
</comment>
<dbReference type="InterPro" id="IPR050131">
    <property type="entry name" value="Peptidase_S8_subtilisin-like"/>
</dbReference>
<dbReference type="InterPro" id="IPR001119">
    <property type="entry name" value="SLH_dom"/>
</dbReference>
<feature type="domain" description="SLH" evidence="14">
    <location>
        <begin position="595"/>
        <end position="650"/>
    </location>
</feature>
<organism evidence="15 16">
    <name type="scientific">Bacillus lumedeiriae</name>
    <dbReference type="NCBI Taxonomy" id="3058829"/>
    <lineage>
        <taxon>Bacteria</taxon>
        <taxon>Bacillati</taxon>
        <taxon>Bacillota</taxon>
        <taxon>Bacilli</taxon>
        <taxon>Bacillales</taxon>
        <taxon>Bacillaceae</taxon>
        <taxon>Bacillus</taxon>
    </lineage>
</organism>
<proteinExistence type="inferred from homology"/>
<dbReference type="PRINTS" id="PR00723">
    <property type="entry name" value="SUBTILISIN"/>
</dbReference>
<evidence type="ECO:0000256" key="5">
    <source>
        <dbReference type="ARBA" id="ARBA00022670"/>
    </source>
</evidence>
<dbReference type="Gene3D" id="3.40.50.200">
    <property type="entry name" value="Peptidase S8/S53 domain"/>
    <property type="match status" value="1"/>
</dbReference>
<comment type="similarity">
    <text evidence="3 11 12">Belongs to the peptidase S8 family.</text>
</comment>
<evidence type="ECO:0000256" key="8">
    <source>
        <dbReference type="ARBA" id="ARBA00022801"/>
    </source>
</evidence>
<keyword evidence="6" id="KW-0479">Metal-binding</keyword>
<dbReference type="InterPro" id="IPR034202">
    <property type="entry name" value="Subtilisin_Carlsberg-like"/>
</dbReference>
<dbReference type="Pfam" id="PF00082">
    <property type="entry name" value="Peptidase_S8"/>
    <property type="match status" value="1"/>
</dbReference>
<dbReference type="PANTHER" id="PTHR43806:SF11">
    <property type="entry name" value="CEREVISIN-RELATED"/>
    <property type="match status" value="1"/>
</dbReference>
<evidence type="ECO:0000256" key="1">
    <source>
        <dbReference type="ARBA" id="ARBA00001913"/>
    </source>
</evidence>
<dbReference type="RefSeq" id="WP_404316305.1">
    <property type="nucleotide sequence ID" value="NZ_JAUIYO010000004.1"/>
</dbReference>
<feature type="active site" description="Charge relay system" evidence="11">
    <location>
        <position position="333"/>
    </location>
</feature>
<feature type="chain" id="PRO_5046913980" evidence="13">
    <location>
        <begin position="28"/>
        <end position="650"/>
    </location>
</feature>
<evidence type="ECO:0000256" key="10">
    <source>
        <dbReference type="ARBA" id="ARBA00022837"/>
    </source>
</evidence>
<dbReference type="InterPro" id="IPR037045">
    <property type="entry name" value="S8pro/Inhibitor_I9_sf"/>
</dbReference>
<evidence type="ECO:0000256" key="7">
    <source>
        <dbReference type="ARBA" id="ARBA00022729"/>
    </source>
</evidence>